<dbReference type="EMBL" id="JADNYJ010000230">
    <property type="protein sequence ID" value="KAF8873713.1"/>
    <property type="molecule type" value="Genomic_DNA"/>
</dbReference>
<proteinExistence type="predicted"/>
<dbReference type="Gene3D" id="3.40.50.1010">
    <property type="entry name" value="5'-nuclease"/>
    <property type="match status" value="1"/>
</dbReference>
<keyword evidence="4" id="KW-1185">Reference proteome</keyword>
<dbReference type="Proteomes" id="UP000724874">
    <property type="component" value="Unassembled WGS sequence"/>
</dbReference>
<protein>
    <recommendedName>
        <fullName evidence="2">XPG-I domain-containing protein</fullName>
    </recommendedName>
</protein>
<dbReference type="AlphaFoldDB" id="A0A9P5NBF2"/>
<dbReference type="GO" id="GO:0017108">
    <property type="term" value="F:5'-flap endonuclease activity"/>
    <property type="evidence" value="ECO:0007669"/>
    <property type="project" value="TreeGrafter"/>
</dbReference>
<gene>
    <name evidence="3" type="ORF">CPB84DRAFT_1853910</name>
</gene>
<dbReference type="GO" id="GO:0006281">
    <property type="term" value="P:DNA repair"/>
    <property type="evidence" value="ECO:0007669"/>
    <property type="project" value="UniProtKB-ARBA"/>
</dbReference>
<dbReference type="InterPro" id="IPR006084">
    <property type="entry name" value="XPG/Rad2"/>
</dbReference>
<name>A0A9P5NBF2_GYMJU</name>
<keyword evidence="1" id="KW-0732">Signal</keyword>
<feature type="chain" id="PRO_5040173705" description="XPG-I domain-containing protein" evidence="1">
    <location>
        <begin position="24"/>
        <end position="432"/>
    </location>
</feature>
<dbReference type="SUPFAM" id="SSF47807">
    <property type="entry name" value="5' to 3' exonuclease, C-terminal subdomain"/>
    <property type="match status" value="1"/>
</dbReference>
<feature type="signal peptide" evidence="1">
    <location>
        <begin position="1"/>
        <end position="23"/>
    </location>
</feature>
<dbReference type="Pfam" id="PF00867">
    <property type="entry name" value="XPG_I"/>
    <property type="match status" value="1"/>
</dbReference>
<sequence>MALARLSLALMLVLGSMPPRLFSAIAVMLMLARTQNSGFCFTTSPGCHDLVQLLSAFSMVLADPARSMISLFEPSHIGCKGSSRNLHMPSDSIVTLFIFADFYYSCMATEYLQALGEAEAELTYLNLVQAIDIVLTVDSDVFVFGALQVIRSINKSGAHADEIEVYMVDAFAAQSNTLFSTAGFLLLAIVNGGDYNTAGLLGCGHVVSTTLASGPLATSLFYGALHHSVEDLNAFLREWHHQLQDELASMWLWPAVPDMANLAKLCNCHFSWGQHILPQFISGVWDSYFICNLMKCAILNIADVNSPTIHYISRGVIKIMSPSAFPLYQVDIFMPSLASEAVTTVMDNGQTQVHGASTEYAMSVWVPEPIIQAVMNDKVLEYHMQHPNVAFPALNPYSLVLEDDFKVMALSIAGPSGSGAADVIDLTSEDSN</sequence>
<dbReference type="InterPro" id="IPR006086">
    <property type="entry name" value="XPG-I_dom"/>
</dbReference>
<reference evidence="3" key="1">
    <citation type="submission" date="2020-11" db="EMBL/GenBank/DDBJ databases">
        <authorList>
            <consortium name="DOE Joint Genome Institute"/>
            <person name="Ahrendt S."/>
            <person name="Riley R."/>
            <person name="Andreopoulos W."/>
            <person name="LaButti K."/>
            <person name="Pangilinan J."/>
            <person name="Ruiz-duenas F.J."/>
            <person name="Barrasa J.M."/>
            <person name="Sanchez-Garcia M."/>
            <person name="Camarero S."/>
            <person name="Miyauchi S."/>
            <person name="Serrano A."/>
            <person name="Linde D."/>
            <person name="Babiker R."/>
            <person name="Drula E."/>
            <person name="Ayuso-Fernandez I."/>
            <person name="Pacheco R."/>
            <person name="Padilla G."/>
            <person name="Ferreira P."/>
            <person name="Barriuso J."/>
            <person name="Kellner H."/>
            <person name="Castanera R."/>
            <person name="Alfaro M."/>
            <person name="Ramirez L."/>
            <person name="Pisabarro A.G."/>
            <person name="Kuo A."/>
            <person name="Tritt A."/>
            <person name="Lipzen A."/>
            <person name="He G."/>
            <person name="Yan M."/>
            <person name="Ng V."/>
            <person name="Cullen D."/>
            <person name="Martin F."/>
            <person name="Rosso M.-N."/>
            <person name="Henrissat B."/>
            <person name="Hibbett D."/>
            <person name="Martinez A.T."/>
            <person name="Grigoriev I.V."/>
        </authorList>
    </citation>
    <scope>NUCLEOTIDE SEQUENCE</scope>
    <source>
        <strain evidence="3">AH 44721</strain>
    </source>
</reference>
<accession>A0A9P5NBF2</accession>
<feature type="domain" description="XPG-I" evidence="2">
    <location>
        <begin position="105"/>
        <end position="177"/>
    </location>
</feature>
<organism evidence="3 4">
    <name type="scientific">Gymnopilus junonius</name>
    <name type="common">Spectacular rustgill mushroom</name>
    <name type="synonym">Gymnopilus spectabilis subsp. junonius</name>
    <dbReference type="NCBI Taxonomy" id="109634"/>
    <lineage>
        <taxon>Eukaryota</taxon>
        <taxon>Fungi</taxon>
        <taxon>Dikarya</taxon>
        <taxon>Basidiomycota</taxon>
        <taxon>Agaricomycotina</taxon>
        <taxon>Agaricomycetes</taxon>
        <taxon>Agaricomycetidae</taxon>
        <taxon>Agaricales</taxon>
        <taxon>Agaricineae</taxon>
        <taxon>Hymenogastraceae</taxon>
        <taxon>Gymnopilus</taxon>
    </lineage>
</organism>
<dbReference type="SUPFAM" id="SSF88723">
    <property type="entry name" value="PIN domain-like"/>
    <property type="match status" value="1"/>
</dbReference>
<evidence type="ECO:0000259" key="2">
    <source>
        <dbReference type="SMART" id="SM00484"/>
    </source>
</evidence>
<dbReference type="InterPro" id="IPR036279">
    <property type="entry name" value="5-3_exonuclease_C_sf"/>
</dbReference>
<dbReference type="SMART" id="SM00484">
    <property type="entry name" value="XPGI"/>
    <property type="match status" value="1"/>
</dbReference>
<evidence type="ECO:0000256" key="1">
    <source>
        <dbReference type="SAM" id="SignalP"/>
    </source>
</evidence>
<dbReference type="PANTHER" id="PTHR11081:SF75">
    <property type="entry name" value="ENDONUCLEASE, PUTATIVE (AFU_ORTHOLOGUE AFUA_3G13260)-RELATED"/>
    <property type="match status" value="1"/>
</dbReference>
<dbReference type="InterPro" id="IPR029060">
    <property type="entry name" value="PIN-like_dom_sf"/>
</dbReference>
<dbReference type="PRINTS" id="PR00853">
    <property type="entry name" value="XPGRADSUPER"/>
</dbReference>
<dbReference type="OrthoDB" id="2959108at2759"/>
<comment type="caution">
    <text evidence="3">The sequence shown here is derived from an EMBL/GenBank/DDBJ whole genome shotgun (WGS) entry which is preliminary data.</text>
</comment>
<evidence type="ECO:0000313" key="3">
    <source>
        <dbReference type="EMBL" id="KAF8873713.1"/>
    </source>
</evidence>
<evidence type="ECO:0000313" key="4">
    <source>
        <dbReference type="Proteomes" id="UP000724874"/>
    </source>
</evidence>
<dbReference type="PANTHER" id="PTHR11081">
    <property type="entry name" value="FLAP ENDONUCLEASE FAMILY MEMBER"/>
    <property type="match status" value="1"/>
</dbReference>